<name>A0AAN7AWT9_9PEZI</name>
<evidence type="ECO:0000313" key="2">
    <source>
        <dbReference type="Proteomes" id="UP001303160"/>
    </source>
</evidence>
<dbReference type="EMBL" id="MU863908">
    <property type="protein sequence ID" value="KAK4201337.1"/>
    <property type="molecule type" value="Genomic_DNA"/>
</dbReference>
<dbReference type="SUPFAM" id="SSF53254">
    <property type="entry name" value="Phosphoglycerate mutase-like"/>
    <property type="match status" value="1"/>
</dbReference>
<dbReference type="Proteomes" id="UP001303160">
    <property type="component" value="Unassembled WGS sequence"/>
</dbReference>
<dbReference type="Gene3D" id="3.40.50.1240">
    <property type="entry name" value="Phosphoglycerate mutase-like"/>
    <property type="match status" value="1"/>
</dbReference>
<dbReference type="InterPro" id="IPR050275">
    <property type="entry name" value="PGM_Phosphatase"/>
</dbReference>
<comment type="caution">
    <text evidence="1">The sequence shown here is derived from an EMBL/GenBank/DDBJ whole genome shotgun (WGS) entry which is preliminary data.</text>
</comment>
<accession>A0AAN7AWT9</accession>
<dbReference type="InterPro" id="IPR013078">
    <property type="entry name" value="His_Pase_superF_clade-1"/>
</dbReference>
<keyword evidence="2" id="KW-1185">Reference proteome</keyword>
<gene>
    <name evidence="1" type="ORF">QBC40DRAFT_264252</name>
</gene>
<dbReference type="PANTHER" id="PTHR48100">
    <property type="entry name" value="BROAD-SPECIFICITY PHOSPHATASE YOR283W-RELATED"/>
    <property type="match status" value="1"/>
</dbReference>
<proteinExistence type="predicted"/>
<dbReference type="AlphaFoldDB" id="A0AAN7AWT9"/>
<reference evidence="1" key="2">
    <citation type="submission" date="2023-05" db="EMBL/GenBank/DDBJ databases">
        <authorList>
            <consortium name="Lawrence Berkeley National Laboratory"/>
            <person name="Steindorff A."/>
            <person name="Hensen N."/>
            <person name="Bonometti L."/>
            <person name="Westerberg I."/>
            <person name="Brannstrom I.O."/>
            <person name="Guillou S."/>
            <person name="Cros-Aarteil S."/>
            <person name="Calhoun S."/>
            <person name="Haridas S."/>
            <person name="Kuo A."/>
            <person name="Mondo S."/>
            <person name="Pangilinan J."/>
            <person name="Riley R."/>
            <person name="Labutti K."/>
            <person name="Andreopoulos B."/>
            <person name="Lipzen A."/>
            <person name="Chen C."/>
            <person name="Yanf M."/>
            <person name="Daum C."/>
            <person name="Ng V."/>
            <person name="Clum A."/>
            <person name="Ohm R."/>
            <person name="Martin F."/>
            <person name="Silar P."/>
            <person name="Natvig D."/>
            <person name="Lalanne C."/>
            <person name="Gautier V."/>
            <person name="Ament-Velasquez S.L."/>
            <person name="Kruys A."/>
            <person name="Hutchinson M.I."/>
            <person name="Powell A.J."/>
            <person name="Barry K."/>
            <person name="Miller A.N."/>
            <person name="Grigoriev I.V."/>
            <person name="Debuchy R."/>
            <person name="Gladieux P."/>
            <person name="Thoren M.H."/>
            <person name="Johannesson H."/>
        </authorList>
    </citation>
    <scope>NUCLEOTIDE SEQUENCE</scope>
    <source>
        <strain evidence="1">CBS 315.58</strain>
    </source>
</reference>
<reference evidence="1" key="1">
    <citation type="journal article" date="2023" name="Mol. Phylogenet. Evol.">
        <title>Genome-scale phylogeny and comparative genomics of the fungal order Sordariales.</title>
        <authorList>
            <person name="Hensen N."/>
            <person name="Bonometti L."/>
            <person name="Westerberg I."/>
            <person name="Brannstrom I.O."/>
            <person name="Guillou S."/>
            <person name="Cros-Aarteil S."/>
            <person name="Calhoun S."/>
            <person name="Haridas S."/>
            <person name="Kuo A."/>
            <person name="Mondo S."/>
            <person name="Pangilinan J."/>
            <person name="Riley R."/>
            <person name="LaButti K."/>
            <person name="Andreopoulos B."/>
            <person name="Lipzen A."/>
            <person name="Chen C."/>
            <person name="Yan M."/>
            <person name="Daum C."/>
            <person name="Ng V."/>
            <person name="Clum A."/>
            <person name="Steindorff A."/>
            <person name="Ohm R.A."/>
            <person name="Martin F."/>
            <person name="Silar P."/>
            <person name="Natvig D.O."/>
            <person name="Lalanne C."/>
            <person name="Gautier V."/>
            <person name="Ament-Velasquez S.L."/>
            <person name="Kruys A."/>
            <person name="Hutchinson M.I."/>
            <person name="Powell A.J."/>
            <person name="Barry K."/>
            <person name="Miller A.N."/>
            <person name="Grigoriev I.V."/>
            <person name="Debuchy R."/>
            <person name="Gladieux P."/>
            <person name="Hiltunen Thoren M."/>
            <person name="Johannesson H."/>
        </authorList>
    </citation>
    <scope>NUCLEOTIDE SEQUENCE</scope>
    <source>
        <strain evidence="1">CBS 315.58</strain>
    </source>
</reference>
<dbReference type="GO" id="GO:0016791">
    <property type="term" value="F:phosphatase activity"/>
    <property type="evidence" value="ECO:0007669"/>
    <property type="project" value="TreeGrafter"/>
</dbReference>
<dbReference type="InterPro" id="IPR029033">
    <property type="entry name" value="His_PPase_superfam"/>
</dbReference>
<dbReference type="Pfam" id="PF00300">
    <property type="entry name" value="His_Phos_1"/>
    <property type="match status" value="1"/>
</dbReference>
<dbReference type="PANTHER" id="PTHR48100:SF24">
    <property type="entry name" value="PHOSPHOGLYCERATE MUTASE"/>
    <property type="match status" value="1"/>
</dbReference>
<dbReference type="SMART" id="SM00855">
    <property type="entry name" value="PGAM"/>
    <property type="match status" value="1"/>
</dbReference>
<organism evidence="1 2">
    <name type="scientific">Triangularia verruculosa</name>
    <dbReference type="NCBI Taxonomy" id="2587418"/>
    <lineage>
        <taxon>Eukaryota</taxon>
        <taxon>Fungi</taxon>
        <taxon>Dikarya</taxon>
        <taxon>Ascomycota</taxon>
        <taxon>Pezizomycotina</taxon>
        <taxon>Sordariomycetes</taxon>
        <taxon>Sordariomycetidae</taxon>
        <taxon>Sordariales</taxon>
        <taxon>Podosporaceae</taxon>
        <taxon>Triangularia</taxon>
    </lineage>
</organism>
<sequence>MSPTIILVRHAQALHNDYTIPDPELSVLGRAQCNSLKENLVPRITGPNPELEVGLIIVSPMRRTIETALLAFGDLGIPMEAHAGWQENSIQPCDTGSPVAALRSEFPQVNFDLVDPVYPDKTSPAGKKYFNSKQAIMARGQEVLKDLKRRKENAIIVVSHSGFLRAGVTGRWYMNADYRVFDFVDDSEEKEGELVKIKERDWTVKEGGLGWSFEEAVELGDGLSDEEPALN</sequence>
<protein>
    <submittedName>
        <fullName evidence="1">Histidine phosphatase superfamily</fullName>
    </submittedName>
</protein>
<dbReference type="GO" id="GO:0005737">
    <property type="term" value="C:cytoplasm"/>
    <property type="evidence" value="ECO:0007669"/>
    <property type="project" value="TreeGrafter"/>
</dbReference>
<dbReference type="CDD" id="cd07067">
    <property type="entry name" value="HP_PGM_like"/>
    <property type="match status" value="1"/>
</dbReference>
<evidence type="ECO:0000313" key="1">
    <source>
        <dbReference type="EMBL" id="KAK4201337.1"/>
    </source>
</evidence>